<sequence>MSSSPPFYPQQSPLKSSPWLHTIPTAIHNLCFLPPSYTPRKTSKKTYEGTFKSHMRGFLRIISLVPFWSHYSSLMPSTTGRISSRLFLLITIGTVFLDHKVMTFPLV</sequence>
<protein>
    <submittedName>
        <fullName evidence="1">Uncharacterized protein</fullName>
    </submittedName>
</protein>
<evidence type="ECO:0000313" key="1">
    <source>
        <dbReference type="EMBL" id="KOS42505.1"/>
    </source>
</evidence>
<evidence type="ECO:0000313" key="2">
    <source>
        <dbReference type="Proteomes" id="UP000037696"/>
    </source>
</evidence>
<accession>A0A0M9WF64</accession>
<keyword evidence="2" id="KW-1185">Reference proteome</keyword>
<name>A0A0M9WF64_9EURO</name>
<organism evidence="1 2">
    <name type="scientific">Penicillium nordicum</name>
    <dbReference type="NCBI Taxonomy" id="229535"/>
    <lineage>
        <taxon>Eukaryota</taxon>
        <taxon>Fungi</taxon>
        <taxon>Dikarya</taxon>
        <taxon>Ascomycota</taxon>
        <taxon>Pezizomycotina</taxon>
        <taxon>Eurotiomycetes</taxon>
        <taxon>Eurotiomycetidae</taxon>
        <taxon>Eurotiales</taxon>
        <taxon>Aspergillaceae</taxon>
        <taxon>Penicillium</taxon>
    </lineage>
</organism>
<dbReference type="EMBL" id="LHQQ01000104">
    <property type="protein sequence ID" value="KOS42505.1"/>
    <property type="molecule type" value="Genomic_DNA"/>
</dbReference>
<gene>
    <name evidence="1" type="ORF">ACN38_g6623</name>
</gene>
<dbReference type="AlphaFoldDB" id="A0A0M9WF64"/>
<reference evidence="1 2" key="1">
    <citation type="submission" date="2015-08" db="EMBL/GenBank/DDBJ databases">
        <title>Genome sequencing of Penicillium nordicum.</title>
        <authorList>
            <person name="Nguyen H.D."/>
            <person name="Seifert K.A."/>
        </authorList>
    </citation>
    <scope>NUCLEOTIDE SEQUENCE [LARGE SCALE GENOMIC DNA]</scope>
    <source>
        <strain evidence="1 2">DAOMC 185683</strain>
    </source>
</reference>
<dbReference type="Proteomes" id="UP000037696">
    <property type="component" value="Unassembled WGS sequence"/>
</dbReference>
<proteinExistence type="predicted"/>
<comment type="caution">
    <text evidence="1">The sequence shown here is derived from an EMBL/GenBank/DDBJ whole genome shotgun (WGS) entry which is preliminary data.</text>
</comment>